<sequence length="161" mass="17947">MKLGRNLNFKTQVKTYTYAHINPDTGEVVYIGSGTGERAWTITSKRSEPHVKFLRNLERMGYTPADWVVVLTPGLTREQAFALESRLIHEVAPIFNRMGVSAANAGRGESNHNSVLTADLVRQIRQEFPSSGLSIRATARKYGVAYTTMRKVLAGQAWAHI</sequence>
<keyword evidence="2" id="KW-1185">Reference proteome</keyword>
<gene>
    <name evidence="1" type="ORF">bb8_p27</name>
</gene>
<dbReference type="Proteomes" id="UP000315813">
    <property type="component" value="Segment"/>
</dbReference>
<organism evidence="1 2">
    <name type="scientific">Bordetella phage vB_BbrP_BB8</name>
    <dbReference type="NCBI Taxonomy" id="2587820"/>
    <lineage>
        <taxon>Viruses</taxon>
        <taxon>Duplodnaviria</taxon>
        <taxon>Heunggongvirae</taxon>
        <taxon>Uroviricota</taxon>
        <taxon>Caudoviricetes</taxon>
        <taxon>Autographivirales</taxon>
        <taxon>Autographivirales incertae sedis</taxon>
        <taxon>Vistulavirus</taxon>
        <taxon>Vistulavirus BB8</taxon>
    </lineage>
</organism>
<protein>
    <submittedName>
        <fullName evidence="1">Uncharacterized protein</fullName>
    </submittedName>
</protein>
<accession>A0A4Y5TNX6</accession>
<evidence type="ECO:0000313" key="2">
    <source>
        <dbReference type="Proteomes" id="UP000315813"/>
    </source>
</evidence>
<proteinExistence type="predicted"/>
<dbReference type="EMBL" id="MK984681">
    <property type="protein sequence ID" value="QDB71002.1"/>
    <property type="molecule type" value="Genomic_DNA"/>
</dbReference>
<name>A0A4Y5TNX6_9CAUD</name>
<reference evidence="1 2" key="1">
    <citation type="submission" date="2019-05" db="EMBL/GenBank/DDBJ databases">
        <authorList>
            <person name="Karczewska-Golec J."/>
            <person name="Decewicz P."/>
            <person name="Golec P."/>
        </authorList>
    </citation>
    <scope>NUCLEOTIDE SEQUENCE [LARGE SCALE GENOMIC DNA]</scope>
</reference>
<evidence type="ECO:0000313" key="1">
    <source>
        <dbReference type="EMBL" id="QDB71002.1"/>
    </source>
</evidence>